<evidence type="ECO:0000256" key="1">
    <source>
        <dbReference type="SAM" id="MobiDB-lite"/>
    </source>
</evidence>
<protein>
    <submittedName>
        <fullName evidence="2">Uncharacterized protein</fullName>
    </submittedName>
</protein>
<proteinExistence type="predicted"/>
<reference evidence="2" key="1">
    <citation type="submission" date="2023-01" db="EMBL/GenBank/DDBJ databases">
        <title>Colletotrichum chrysophilum M932 genome sequence.</title>
        <authorList>
            <person name="Baroncelli R."/>
        </authorList>
    </citation>
    <scope>NUCLEOTIDE SEQUENCE</scope>
    <source>
        <strain evidence="2">M932</strain>
    </source>
</reference>
<name>A0AAD9A002_9PEZI</name>
<accession>A0AAD9A002</accession>
<dbReference type="AlphaFoldDB" id="A0AAD9A002"/>
<gene>
    <name evidence="2" type="ORF">CCHR01_19286</name>
</gene>
<feature type="compositionally biased region" description="Pro residues" evidence="1">
    <location>
        <begin position="54"/>
        <end position="67"/>
    </location>
</feature>
<organism evidence="2 3">
    <name type="scientific">Colletotrichum chrysophilum</name>
    <dbReference type="NCBI Taxonomy" id="1836956"/>
    <lineage>
        <taxon>Eukaryota</taxon>
        <taxon>Fungi</taxon>
        <taxon>Dikarya</taxon>
        <taxon>Ascomycota</taxon>
        <taxon>Pezizomycotina</taxon>
        <taxon>Sordariomycetes</taxon>
        <taxon>Hypocreomycetidae</taxon>
        <taxon>Glomerellales</taxon>
        <taxon>Glomerellaceae</taxon>
        <taxon>Colletotrichum</taxon>
        <taxon>Colletotrichum gloeosporioides species complex</taxon>
    </lineage>
</organism>
<keyword evidence="3" id="KW-1185">Reference proteome</keyword>
<evidence type="ECO:0000313" key="3">
    <source>
        <dbReference type="Proteomes" id="UP001243330"/>
    </source>
</evidence>
<dbReference type="EMBL" id="JAQOWY010000913">
    <property type="protein sequence ID" value="KAK1838090.1"/>
    <property type="molecule type" value="Genomic_DNA"/>
</dbReference>
<feature type="region of interest" description="Disordered" evidence="1">
    <location>
        <begin position="103"/>
        <end position="127"/>
    </location>
</feature>
<dbReference type="Proteomes" id="UP001243330">
    <property type="component" value="Unassembled WGS sequence"/>
</dbReference>
<feature type="compositionally biased region" description="Basic and acidic residues" evidence="1">
    <location>
        <begin position="107"/>
        <end position="127"/>
    </location>
</feature>
<feature type="region of interest" description="Disordered" evidence="1">
    <location>
        <begin position="46"/>
        <end position="81"/>
    </location>
</feature>
<comment type="caution">
    <text evidence="2">The sequence shown here is derived from an EMBL/GenBank/DDBJ whole genome shotgun (WGS) entry which is preliminary data.</text>
</comment>
<sequence>MGSVEPPTPKWALFHINHALLHAISSKEIPLKLSEIDRHAPNYLLAPCNKANPLRPPPSPSDSPAPLPKFQGSKNSFPTTPLPHYLQLPRSLCETRRTTLCLSRTSGADERDIPSREHKAHDHTRYP</sequence>
<evidence type="ECO:0000313" key="2">
    <source>
        <dbReference type="EMBL" id="KAK1838090.1"/>
    </source>
</evidence>